<dbReference type="RefSeq" id="YP_010755238.1">
    <property type="nucleotide sequence ID" value="NC_073468.1"/>
</dbReference>
<evidence type="ECO:0000313" key="2">
    <source>
        <dbReference type="EMBL" id="UDL15998.1"/>
    </source>
</evidence>
<proteinExistence type="predicted"/>
<keyword evidence="1" id="KW-0812">Transmembrane</keyword>
<dbReference type="Proteomes" id="UP000827768">
    <property type="component" value="Segment"/>
</dbReference>
<evidence type="ECO:0000313" key="3">
    <source>
        <dbReference type="Proteomes" id="UP000827768"/>
    </source>
</evidence>
<evidence type="ECO:0000256" key="1">
    <source>
        <dbReference type="SAM" id="Phobius"/>
    </source>
</evidence>
<keyword evidence="1" id="KW-1133">Transmembrane helix</keyword>
<feature type="transmembrane region" description="Helical" evidence="1">
    <location>
        <begin position="7"/>
        <end position="28"/>
    </location>
</feature>
<dbReference type="EMBL" id="OK040790">
    <property type="protein sequence ID" value="UDL15998.1"/>
    <property type="molecule type" value="Genomic_DNA"/>
</dbReference>
<organism evidence="2 3">
    <name type="scientific">Microbacterium phage Pumpernickel</name>
    <dbReference type="NCBI Taxonomy" id="2885983"/>
    <lineage>
        <taxon>Viruses</taxon>
        <taxon>Duplodnaviria</taxon>
        <taxon>Heunggongvirae</taxon>
        <taxon>Uroviricota</taxon>
        <taxon>Caudoviricetes</taxon>
        <taxon>Pumpernickelvirus</taxon>
        <taxon>Pumpernickelvirus pumpernickel</taxon>
    </lineage>
</organism>
<reference evidence="2" key="1">
    <citation type="submission" date="2021-09" db="EMBL/GenBank/DDBJ databases">
        <authorList>
            <person name="Andersen S.H."/>
            <person name="Beall E.A."/>
            <person name="Cappelle B."/>
            <person name="Falteisek K.J."/>
            <person name="Fenske B.A."/>
            <person name="Gansluckner N.W."/>
            <person name="Gilbertson S.M."/>
            <person name="Krings K.J."/>
            <person name="Mobeck M."/>
            <person name="Odeku J.O."/>
            <person name="Poncelet M.E."/>
            <person name="Rohr J.R."/>
            <person name="Rolands L."/>
            <person name="Whipple C.D."/>
            <person name="Whipple E.M."/>
            <person name="Spring A.M."/>
            <person name="Klyczek K."/>
            <person name="Garlena R.A."/>
            <person name="Russell D.A."/>
            <person name="Pope W.H."/>
            <person name="Jacobs-Sera D."/>
            <person name="Hatfull G.F."/>
        </authorList>
    </citation>
    <scope>NUCLEOTIDE SEQUENCE</scope>
</reference>
<accession>A0AAE8Y7R3</accession>
<keyword evidence="3" id="KW-1185">Reference proteome</keyword>
<protein>
    <submittedName>
        <fullName evidence="2">Membrane protein</fullName>
    </submittedName>
</protein>
<keyword evidence="1" id="KW-0472">Membrane</keyword>
<name>A0AAE8Y7R3_9CAUD</name>
<dbReference type="KEGG" id="vg:80019889"/>
<dbReference type="GeneID" id="80019889"/>
<gene>
    <name evidence="2" type="primary">248</name>
    <name evidence="2" type="ORF">SEA_PUMPERNICKEL_248</name>
</gene>
<sequence>MRNLAPSMRVAIIVSVVVAWFVASFLVGQFGSTLVATGMIFFPLIALFLAAFIWLIVSIWRRAIRDQKNFRR</sequence>
<feature type="transmembrane region" description="Helical" evidence="1">
    <location>
        <begin position="40"/>
        <end position="60"/>
    </location>
</feature>